<keyword evidence="6" id="KW-0742">SOS response</keyword>
<dbReference type="Gene3D" id="2.10.109.10">
    <property type="entry name" value="Umud Fragment, subunit A"/>
    <property type="match status" value="1"/>
</dbReference>
<evidence type="ECO:0000256" key="2">
    <source>
        <dbReference type="ARBA" id="ARBA00022763"/>
    </source>
</evidence>
<dbReference type="GO" id="GO:0006355">
    <property type="term" value="P:regulation of DNA-templated transcription"/>
    <property type="evidence" value="ECO:0007669"/>
    <property type="project" value="InterPro"/>
</dbReference>
<dbReference type="GO" id="GO:0006281">
    <property type="term" value="P:DNA repair"/>
    <property type="evidence" value="ECO:0007669"/>
    <property type="project" value="UniProtKB-KW"/>
</dbReference>
<proteinExistence type="inferred from homology"/>
<keyword evidence="5" id="KW-0234">DNA repair</keyword>
<evidence type="ECO:0000256" key="5">
    <source>
        <dbReference type="ARBA" id="ARBA00023204"/>
    </source>
</evidence>
<dbReference type="GO" id="GO:0009432">
    <property type="term" value="P:SOS response"/>
    <property type="evidence" value="ECO:0007669"/>
    <property type="project" value="UniProtKB-KW"/>
</dbReference>
<dbReference type="InterPro" id="IPR015927">
    <property type="entry name" value="Peptidase_S24_S26A/B/C"/>
</dbReference>
<sequence length="192" mass="21600">MSTKLYDNRKNKLVGFYKQYKRIPTYEEMVEIFGVKSKGSLHKYVKKFVDDELLAQSESGKLIPTPKLYGLRVLGSIQAGFPTTVEEEVSDALSLDEFLISNPEATYMLTVSGDSMIDAGIVQGDMVVVDRSQTPKNGDIVVANVDNEWTLKYFMERNGTVFLRAANKRYGDIHPRDELTIGGVVTSVIRKY</sequence>
<evidence type="ECO:0000313" key="9">
    <source>
        <dbReference type="EMBL" id="PIR03882.1"/>
    </source>
</evidence>
<dbReference type="CDD" id="cd06529">
    <property type="entry name" value="S24_LexA-like"/>
    <property type="match status" value="1"/>
</dbReference>
<feature type="domain" description="Peptidase S24/S26A/S26B/S26C" evidence="8">
    <location>
        <begin position="73"/>
        <end position="185"/>
    </location>
</feature>
<dbReference type="SUPFAM" id="SSF51306">
    <property type="entry name" value="LexA/Signal peptidase"/>
    <property type="match status" value="1"/>
</dbReference>
<dbReference type="Proteomes" id="UP000229600">
    <property type="component" value="Unassembled WGS sequence"/>
</dbReference>
<comment type="caution">
    <text evidence="9">The sequence shown here is derived from an EMBL/GenBank/DDBJ whole genome shotgun (WGS) entry which is preliminary data.</text>
</comment>
<protein>
    <submittedName>
        <fullName evidence="9">LexA family transcriptional repressor</fullName>
    </submittedName>
</protein>
<gene>
    <name evidence="9" type="ORF">COV59_04425</name>
</gene>
<evidence type="ECO:0000256" key="7">
    <source>
        <dbReference type="RuleBase" id="RU003991"/>
    </source>
</evidence>
<dbReference type="PANTHER" id="PTHR33516:SF2">
    <property type="entry name" value="LEXA REPRESSOR-RELATED"/>
    <property type="match status" value="1"/>
</dbReference>
<dbReference type="GO" id="GO:0003677">
    <property type="term" value="F:DNA binding"/>
    <property type="evidence" value="ECO:0007669"/>
    <property type="project" value="InterPro"/>
</dbReference>
<dbReference type="InterPro" id="IPR036286">
    <property type="entry name" value="LexA/Signal_pep-like_sf"/>
</dbReference>
<dbReference type="AlphaFoldDB" id="A0A2H0N4Q9"/>
<evidence type="ECO:0000256" key="6">
    <source>
        <dbReference type="ARBA" id="ARBA00023236"/>
    </source>
</evidence>
<name>A0A2H0N4Q9_9BACT</name>
<evidence type="ECO:0000256" key="4">
    <source>
        <dbReference type="ARBA" id="ARBA00022813"/>
    </source>
</evidence>
<dbReference type="InterPro" id="IPR039418">
    <property type="entry name" value="LexA-like"/>
</dbReference>
<comment type="similarity">
    <text evidence="1 7">Belongs to the peptidase S24 family.</text>
</comment>
<dbReference type="Pfam" id="PF00717">
    <property type="entry name" value="Peptidase_S24"/>
    <property type="match status" value="1"/>
</dbReference>
<evidence type="ECO:0000259" key="8">
    <source>
        <dbReference type="Pfam" id="PF00717"/>
    </source>
</evidence>
<evidence type="ECO:0000256" key="1">
    <source>
        <dbReference type="ARBA" id="ARBA00007484"/>
    </source>
</evidence>
<keyword evidence="3 7" id="KW-0378">Hydrolase</keyword>
<dbReference type="NCBIfam" id="NF007621">
    <property type="entry name" value="PRK10276.1"/>
    <property type="match status" value="1"/>
</dbReference>
<dbReference type="PRINTS" id="PR00726">
    <property type="entry name" value="LEXASERPTASE"/>
</dbReference>
<keyword evidence="2" id="KW-0227">DNA damage</keyword>
<evidence type="ECO:0000256" key="3">
    <source>
        <dbReference type="ARBA" id="ARBA00022801"/>
    </source>
</evidence>
<dbReference type="EMBL" id="PCWN01000008">
    <property type="protein sequence ID" value="PIR03882.1"/>
    <property type="molecule type" value="Genomic_DNA"/>
</dbReference>
<dbReference type="PANTHER" id="PTHR33516">
    <property type="entry name" value="LEXA REPRESSOR"/>
    <property type="match status" value="1"/>
</dbReference>
<dbReference type="InterPro" id="IPR050077">
    <property type="entry name" value="LexA_repressor"/>
</dbReference>
<keyword evidence="4 7" id="KW-0068">Autocatalytic cleavage</keyword>
<accession>A0A2H0N4Q9</accession>
<dbReference type="InterPro" id="IPR006197">
    <property type="entry name" value="Peptidase_S24_LexA"/>
</dbReference>
<organism evidence="9 10">
    <name type="scientific">Candidatus Magasanikbacteria bacterium CG11_big_fil_rev_8_21_14_0_20_39_34</name>
    <dbReference type="NCBI Taxonomy" id="1974653"/>
    <lineage>
        <taxon>Bacteria</taxon>
        <taxon>Candidatus Magasanikiibacteriota</taxon>
    </lineage>
</organism>
<evidence type="ECO:0000313" key="10">
    <source>
        <dbReference type="Proteomes" id="UP000229600"/>
    </source>
</evidence>
<dbReference type="GO" id="GO:0016787">
    <property type="term" value="F:hydrolase activity"/>
    <property type="evidence" value="ECO:0007669"/>
    <property type="project" value="UniProtKB-KW"/>
</dbReference>
<reference evidence="9 10" key="1">
    <citation type="submission" date="2017-09" db="EMBL/GenBank/DDBJ databases">
        <title>Depth-based differentiation of microbial function through sediment-hosted aquifers and enrichment of novel symbionts in the deep terrestrial subsurface.</title>
        <authorList>
            <person name="Probst A.J."/>
            <person name="Ladd B."/>
            <person name="Jarett J.K."/>
            <person name="Geller-Mcgrath D.E."/>
            <person name="Sieber C.M."/>
            <person name="Emerson J.B."/>
            <person name="Anantharaman K."/>
            <person name="Thomas B.C."/>
            <person name="Malmstrom R."/>
            <person name="Stieglmeier M."/>
            <person name="Klingl A."/>
            <person name="Woyke T."/>
            <person name="Ryan C.M."/>
            <person name="Banfield J.F."/>
        </authorList>
    </citation>
    <scope>NUCLEOTIDE SEQUENCE [LARGE SCALE GENOMIC DNA]</scope>
    <source>
        <strain evidence="9">CG11_big_fil_rev_8_21_14_0_20_39_34</strain>
    </source>
</reference>